<dbReference type="Proteomes" id="UP000197058">
    <property type="component" value="Chromosome"/>
</dbReference>
<accession>A0AAI8DFX1</accession>
<dbReference type="KEGG" id="sscu:CEP64_00535"/>
<dbReference type="PANTHER" id="PTHR37816">
    <property type="entry name" value="YALI0E33011P"/>
    <property type="match status" value="1"/>
</dbReference>
<proteinExistence type="predicted"/>
<sequence>MKQRIMVIGCPGSGKSTLSNKLHNNLGIPLYHLDEIKWQNSNKTIDSETFEEILKNIIQLDEWIIDGNYNSTLELRMKKADIVIWLNYSRAICIFRVFKRFLQSFYRKSEGGNPKRVSWSFIKFVWNFKDNHDKRLLDLKDKYSNQNEWIILKSKYDTKLFCDKLQES</sequence>
<dbReference type="InterPro" id="IPR027417">
    <property type="entry name" value="P-loop_NTPase"/>
</dbReference>
<organism evidence="1 2">
    <name type="scientific">Mammaliicoccus sciuri</name>
    <name type="common">Staphylococcus sciuri</name>
    <dbReference type="NCBI Taxonomy" id="1296"/>
    <lineage>
        <taxon>Bacteria</taxon>
        <taxon>Bacillati</taxon>
        <taxon>Bacillota</taxon>
        <taxon>Bacilli</taxon>
        <taxon>Bacillales</taxon>
        <taxon>Staphylococcaceae</taxon>
        <taxon>Mammaliicoccus</taxon>
    </lineage>
</organism>
<dbReference type="SUPFAM" id="SSF52540">
    <property type="entry name" value="P-loop containing nucleoside triphosphate hydrolases"/>
    <property type="match status" value="1"/>
</dbReference>
<gene>
    <name evidence="1" type="ORF">CEP64_00535</name>
</gene>
<dbReference type="AlphaFoldDB" id="A0AAI8DFX1"/>
<dbReference type="InterPro" id="IPR052922">
    <property type="entry name" value="Cytidylate_Kinase-2"/>
</dbReference>
<dbReference type="PANTHER" id="PTHR37816:SF3">
    <property type="entry name" value="MODULATES DNA TOPOLOGY"/>
    <property type="match status" value="1"/>
</dbReference>
<evidence type="ECO:0000313" key="2">
    <source>
        <dbReference type="Proteomes" id="UP000197058"/>
    </source>
</evidence>
<protein>
    <submittedName>
        <fullName evidence="1">Topology modulation protein</fullName>
    </submittedName>
</protein>
<evidence type="ECO:0000313" key="1">
    <source>
        <dbReference type="EMBL" id="ASE33137.1"/>
    </source>
</evidence>
<dbReference type="Gene3D" id="3.40.50.300">
    <property type="entry name" value="P-loop containing nucleotide triphosphate hydrolases"/>
    <property type="match status" value="1"/>
</dbReference>
<dbReference type="RefSeq" id="WP_075578358.1">
    <property type="nucleotide sequence ID" value="NZ_CP022046.2"/>
</dbReference>
<name>A0AAI8DFX1_MAMSC</name>
<dbReference type="EMBL" id="CP022046">
    <property type="protein sequence ID" value="ASE33137.1"/>
    <property type="molecule type" value="Genomic_DNA"/>
</dbReference>
<reference evidence="2" key="1">
    <citation type="submission" date="2017-06" db="EMBL/GenBank/DDBJ databases">
        <title>FDA dAtabase for Regulatory Grade micrObial Sequences (FDA-ARGOS): Supporting development and validation of Infectious Disease Dx tests.</title>
        <authorList>
            <person name="Goldberg B."/>
            <person name="Campos J."/>
            <person name="Tallon L."/>
            <person name="Sadzewicz L."/>
            <person name="Sengamalay N."/>
            <person name="Ott S."/>
            <person name="Godinez A."/>
            <person name="Nagaraj S."/>
            <person name="Vavikolanu K."/>
            <person name="Nadendla S."/>
            <person name="George J."/>
            <person name="Geyer C."/>
            <person name="Sichtig H."/>
        </authorList>
    </citation>
    <scope>NUCLEOTIDE SEQUENCE [LARGE SCALE GENOMIC DNA]</scope>
    <source>
        <strain evidence="2">FDAARGOS_285</strain>
    </source>
</reference>